<keyword evidence="5" id="KW-0378">Hydrolase</keyword>
<keyword evidence="3" id="KW-0479">Metal-binding</keyword>
<evidence type="ECO:0000256" key="7">
    <source>
        <dbReference type="SAM" id="MobiDB-lite"/>
    </source>
</evidence>
<dbReference type="InterPro" id="IPR000917">
    <property type="entry name" value="Sulfatase_N"/>
</dbReference>
<evidence type="ECO:0000256" key="1">
    <source>
        <dbReference type="ARBA" id="ARBA00001913"/>
    </source>
</evidence>
<evidence type="ECO:0000313" key="9">
    <source>
        <dbReference type="EMBL" id="MDZ8119699.1"/>
    </source>
</evidence>
<name>A0ABU5MZV1_9BACT</name>
<comment type="caution">
    <text evidence="9">The sequence shown here is derived from an EMBL/GenBank/DDBJ whole genome shotgun (WGS) entry which is preliminary data.</text>
</comment>
<comment type="cofactor">
    <cofactor evidence="1">
        <name>Ca(2+)</name>
        <dbReference type="ChEBI" id="CHEBI:29108"/>
    </cofactor>
</comment>
<gene>
    <name evidence="9" type="ORF">P9H32_13810</name>
</gene>
<dbReference type="Gene3D" id="3.40.720.10">
    <property type="entry name" value="Alkaline Phosphatase, subunit A"/>
    <property type="match status" value="1"/>
</dbReference>
<organism evidence="9 10">
    <name type="scientific">Pontiella agarivorans</name>
    <dbReference type="NCBI Taxonomy" id="3038953"/>
    <lineage>
        <taxon>Bacteria</taxon>
        <taxon>Pseudomonadati</taxon>
        <taxon>Kiritimatiellota</taxon>
        <taxon>Kiritimatiellia</taxon>
        <taxon>Kiritimatiellales</taxon>
        <taxon>Pontiellaceae</taxon>
        <taxon>Pontiella</taxon>
    </lineage>
</organism>
<evidence type="ECO:0000256" key="2">
    <source>
        <dbReference type="ARBA" id="ARBA00008779"/>
    </source>
</evidence>
<dbReference type="PANTHER" id="PTHR42693:SF42">
    <property type="entry name" value="ARYLSULFATASE G"/>
    <property type="match status" value="1"/>
</dbReference>
<evidence type="ECO:0000256" key="3">
    <source>
        <dbReference type="ARBA" id="ARBA00022723"/>
    </source>
</evidence>
<dbReference type="Pfam" id="PF00884">
    <property type="entry name" value="Sulfatase"/>
    <property type="match status" value="1"/>
</dbReference>
<dbReference type="InterPro" id="IPR050738">
    <property type="entry name" value="Sulfatase"/>
</dbReference>
<evidence type="ECO:0000313" key="10">
    <source>
        <dbReference type="Proteomes" id="UP001290861"/>
    </source>
</evidence>
<keyword evidence="4" id="KW-0732">Signal</keyword>
<sequence>MKNLLLTTSISLAAICFSDQPNIVFIYADDMGWTGSSVEMIEGDAATRSDFYQTPNLEKLAAHGMVFSQAYSPGPMCTPSRAAVLTGKTPAELHITTPGGGRIDTSHQMLTPRTTTRLPEDLPTLGTVLKEQGYATALLGKWHIGRRDDAGMYGFDVHDGPTENASNGTDDDPKEIFSLTQRGIEFMEQNVKAGKPFYLQLSHYAVHIPIQSRPESIRKFEKAESGEVHTHASYAGMTWDLDDSLAEIFRAVEKLNITDNTYIVFMSDNGAPGNPRRPNNAPLNGGKGSVYEGGIRIPFIVAGPGFKTGYCAEPVSGTDLFATFAAWAGAEVESGESEDLTPLLTGNDAAFSRRTDLLFHYPHYGQGPAQKPQTAIISGDWKLLKDWESGACELFNLKTDIGEQTDLSAREPKRFAAMYETLKLRLAETEAQLPEQNPDYNPKEKKEWRRTSNRRN</sequence>
<feature type="compositionally biased region" description="Basic and acidic residues" evidence="7">
    <location>
        <begin position="441"/>
        <end position="450"/>
    </location>
</feature>
<dbReference type="PANTHER" id="PTHR42693">
    <property type="entry name" value="ARYLSULFATASE FAMILY MEMBER"/>
    <property type="match status" value="1"/>
</dbReference>
<reference evidence="9 10" key="1">
    <citation type="journal article" date="2024" name="Appl. Environ. Microbiol.">
        <title>Pontiella agarivorans sp. nov., a novel marine anaerobic bacterium capable of degrading macroalgal polysaccharides and fixing nitrogen.</title>
        <authorList>
            <person name="Liu N."/>
            <person name="Kivenson V."/>
            <person name="Peng X."/>
            <person name="Cui Z."/>
            <person name="Lankiewicz T.S."/>
            <person name="Gosselin K.M."/>
            <person name="English C.J."/>
            <person name="Blair E.M."/>
            <person name="O'Malley M.A."/>
            <person name="Valentine D.L."/>
        </authorList>
    </citation>
    <scope>NUCLEOTIDE SEQUENCE [LARGE SCALE GENOMIC DNA]</scope>
    <source>
        <strain evidence="9 10">NLcol2</strain>
    </source>
</reference>
<keyword evidence="6" id="KW-0106">Calcium</keyword>
<dbReference type="InterPro" id="IPR024607">
    <property type="entry name" value="Sulfatase_CS"/>
</dbReference>
<evidence type="ECO:0000256" key="5">
    <source>
        <dbReference type="ARBA" id="ARBA00022801"/>
    </source>
</evidence>
<proteinExistence type="inferred from homology"/>
<dbReference type="InterPro" id="IPR017850">
    <property type="entry name" value="Alkaline_phosphatase_core_sf"/>
</dbReference>
<keyword evidence="10" id="KW-1185">Reference proteome</keyword>
<dbReference type="Proteomes" id="UP001290861">
    <property type="component" value="Unassembled WGS sequence"/>
</dbReference>
<evidence type="ECO:0000259" key="8">
    <source>
        <dbReference type="Pfam" id="PF00884"/>
    </source>
</evidence>
<evidence type="ECO:0000256" key="6">
    <source>
        <dbReference type="ARBA" id="ARBA00022837"/>
    </source>
</evidence>
<dbReference type="CDD" id="cd16144">
    <property type="entry name" value="ARS_like"/>
    <property type="match status" value="1"/>
</dbReference>
<dbReference type="RefSeq" id="WP_322609483.1">
    <property type="nucleotide sequence ID" value="NZ_JARVCO010000012.1"/>
</dbReference>
<evidence type="ECO:0000256" key="4">
    <source>
        <dbReference type="ARBA" id="ARBA00022729"/>
    </source>
</evidence>
<feature type="region of interest" description="Disordered" evidence="7">
    <location>
        <begin position="429"/>
        <end position="456"/>
    </location>
</feature>
<feature type="domain" description="Sulfatase N-terminal" evidence="8">
    <location>
        <begin position="21"/>
        <end position="330"/>
    </location>
</feature>
<dbReference type="SUPFAM" id="SSF53649">
    <property type="entry name" value="Alkaline phosphatase-like"/>
    <property type="match status" value="1"/>
</dbReference>
<accession>A0ABU5MZV1</accession>
<dbReference type="Gene3D" id="3.30.1120.10">
    <property type="match status" value="1"/>
</dbReference>
<protein>
    <submittedName>
        <fullName evidence="9">Sulfatase</fullName>
    </submittedName>
</protein>
<dbReference type="EMBL" id="JARVCO010000012">
    <property type="protein sequence ID" value="MDZ8119699.1"/>
    <property type="molecule type" value="Genomic_DNA"/>
</dbReference>
<dbReference type="PROSITE" id="PS00523">
    <property type="entry name" value="SULFATASE_1"/>
    <property type="match status" value="1"/>
</dbReference>
<comment type="similarity">
    <text evidence="2">Belongs to the sulfatase family.</text>
</comment>